<organism evidence="2 3">
    <name type="scientific">Anaerotruncus colihominis</name>
    <dbReference type="NCBI Taxonomy" id="169435"/>
    <lineage>
        <taxon>Bacteria</taxon>
        <taxon>Bacillati</taxon>
        <taxon>Bacillota</taxon>
        <taxon>Clostridia</taxon>
        <taxon>Eubacteriales</taxon>
        <taxon>Oscillospiraceae</taxon>
        <taxon>Anaerotruncus</taxon>
    </lineage>
</organism>
<feature type="transmembrane region" description="Helical" evidence="1">
    <location>
        <begin position="81"/>
        <end position="98"/>
    </location>
</feature>
<dbReference type="EMBL" id="CZBE01000026">
    <property type="protein sequence ID" value="CUQ10036.1"/>
    <property type="molecule type" value="Genomic_DNA"/>
</dbReference>
<protein>
    <submittedName>
        <fullName evidence="2">Uncharacterized protein</fullName>
    </submittedName>
</protein>
<keyword evidence="1" id="KW-0812">Transmembrane</keyword>
<dbReference type="Proteomes" id="UP000095765">
    <property type="component" value="Unassembled WGS sequence"/>
</dbReference>
<name>A0A174TLZ4_9FIRM</name>
<evidence type="ECO:0000313" key="3">
    <source>
        <dbReference type="Proteomes" id="UP000095765"/>
    </source>
</evidence>
<dbReference type="AlphaFoldDB" id="A0A174TLZ4"/>
<evidence type="ECO:0000313" key="2">
    <source>
        <dbReference type="EMBL" id="CUQ10036.1"/>
    </source>
</evidence>
<accession>A0A174TLZ4</accession>
<keyword evidence="1" id="KW-0472">Membrane</keyword>
<dbReference type="GeneID" id="29726046"/>
<dbReference type="RefSeq" id="WP_006776313.1">
    <property type="nucleotide sequence ID" value="NZ_CZBE01000026.1"/>
</dbReference>
<keyword evidence="1" id="KW-1133">Transmembrane helix</keyword>
<reference evidence="2 3" key="1">
    <citation type="submission" date="2015-09" db="EMBL/GenBank/DDBJ databases">
        <authorList>
            <consortium name="Pathogen Informatics"/>
        </authorList>
    </citation>
    <scope>NUCLEOTIDE SEQUENCE [LARGE SCALE GENOMIC DNA]</scope>
    <source>
        <strain evidence="2 3">2789STDY5834939</strain>
    </source>
</reference>
<evidence type="ECO:0000256" key="1">
    <source>
        <dbReference type="SAM" id="Phobius"/>
    </source>
</evidence>
<sequence>MKDYNYNENREEQSAREIGKKFAELGFGTVMTDEEYARSEKRIEKSEKRYKFFGSVFSELRTIIYTPLSIAFHAVSYVAKGIGYISSFGLIAGVYYLYQSFCAFKSGVPFGEIGEFTKAVGFIVFPFIAYLVSYVSEKIYTYFEENAY</sequence>
<proteinExistence type="predicted"/>
<feature type="transmembrane region" description="Helical" evidence="1">
    <location>
        <begin position="119"/>
        <end position="136"/>
    </location>
</feature>
<gene>
    <name evidence="2" type="ORF">ERS852551_03103</name>
</gene>
<dbReference type="OrthoDB" id="2085112at2"/>